<name>A0A1I2RC09_9BACL</name>
<evidence type="ECO:0000313" key="2">
    <source>
        <dbReference type="Proteomes" id="UP000198661"/>
    </source>
</evidence>
<dbReference type="EMBL" id="FOOK01000028">
    <property type="protein sequence ID" value="SFG35336.1"/>
    <property type="molecule type" value="Genomic_DNA"/>
</dbReference>
<dbReference type="AlphaFoldDB" id="A0A1I2RC09"/>
<dbReference type="Proteomes" id="UP000198661">
    <property type="component" value="Unassembled WGS sequence"/>
</dbReference>
<dbReference type="STRING" id="201973.SAMN04488025_12815"/>
<keyword evidence="2" id="KW-1185">Reference proteome</keyword>
<organism evidence="1 2">
    <name type="scientific">Planifilum fulgidum</name>
    <dbReference type="NCBI Taxonomy" id="201973"/>
    <lineage>
        <taxon>Bacteria</taxon>
        <taxon>Bacillati</taxon>
        <taxon>Bacillota</taxon>
        <taxon>Bacilli</taxon>
        <taxon>Bacillales</taxon>
        <taxon>Thermoactinomycetaceae</taxon>
        <taxon>Planifilum</taxon>
    </lineage>
</organism>
<dbReference type="RefSeq" id="WP_092040043.1">
    <property type="nucleotide sequence ID" value="NZ_FOOK01000028.1"/>
</dbReference>
<protein>
    <submittedName>
        <fullName evidence="1">Uncharacterized protein</fullName>
    </submittedName>
</protein>
<accession>A0A1I2RC09</accession>
<sequence>MKPEANALYEEAAQYINRVLGRRAVSVRRIHRVIEQAKQVRRSGGAFALLHYSTELVHRLFAPDEVEKLKRSSRYGELARRLIDLMVEERVITRREAMMLKRAVR</sequence>
<reference evidence="2" key="1">
    <citation type="submission" date="2016-10" db="EMBL/GenBank/DDBJ databases">
        <authorList>
            <person name="Varghese N."/>
            <person name="Submissions S."/>
        </authorList>
    </citation>
    <scope>NUCLEOTIDE SEQUENCE [LARGE SCALE GENOMIC DNA]</scope>
    <source>
        <strain evidence="2">DSM 44945</strain>
    </source>
</reference>
<gene>
    <name evidence="1" type="ORF">SAMN04488025_12815</name>
</gene>
<dbReference type="OrthoDB" id="2988973at2"/>
<proteinExistence type="predicted"/>
<evidence type="ECO:0000313" key="1">
    <source>
        <dbReference type="EMBL" id="SFG35336.1"/>
    </source>
</evidence>